<dbReference type="InterPro" id="IPR014726">
    <property type="entry name" value="Ribosomal_uL2_dom3"/>
</dbReference>
<protein>
    <submittedName>
        <fullName evidence="9">Large ribosomal subunit protein uL2 (50S ribosomal protein L2)</fullName>
    </submittedName>
</protein>
<dbReference type="Gene3D" id="2.30.30.30">
    <property type="match status" value="1"/>
</dbReference>
<dbReference type="SMART" id="SM01383">
    <property type="entry name" value="Ribosomal_L2"/>
    <property type="match status" value="1"/>
</dbReference>
<dbReference type="SUPFAM" id="SSF50104">
    <property type="entry name" value="Translation proteins SH3-like domain"/>
    <property type="match status" value="1"/>
</dbReference>
<dbReference type="AlphaFoldDB" id="A0A9P1BIJ3"/>
<evidence type="ECO:0000313" key="9">
    <source>
        <dbReference type="EMBL" id="CAL4761395.1"/>
    </source>
</evidence>
<evidence type="ECO:0000313" key="7">
    <source>
        <dbReference type="EMBL" id="CAI3974083.1"/>
    </source>
</evidence>
<dbReference type="PANTHER" id="PTHR13691">
    <property type="entry name" value="RIBOSOMAL PROTEIN L2"/>
    <property type="match status" value="1"/>
</dbReference>
<dbReference type="EMBL" id="CAMXCT010000114">
    <property type="protein sequence ID" value="CAI3974083.1"/>
    <property type="molecule type" value="Genomic_DNA"/>
</dbReference>
<reference evidence="7" key="1">
    <citation type="submission" date="2022-10" db="EMBL/GenBank/DDBJ databases">
        <authorList>
            <person name="Chen Y."/>
            <person name="Dougan E. K."/>
            <person name="Chan C."/>
            <person name="Rhodes N."/>
            <person name="Thang M."/>
        </authorList>
    </citation>
    <scope>NUCLEOTIDE SEQUENCE</scope>
</reference>
<dbReference type="EMBL" id="CAMXCT020000114">
    <property type="protein sequence ID" value="CAL1127458.1"/>
    <property type="molecule type" value="Genomic_DNA"/>
</dbReference>
<dbReference type="Pfam" id="PF00181">
    <property type="entry name" value="Ribosomal_L2_N"/>
    <property type="match status" value="1"/>
</dbReference>
<evidence type="ECO:0000259" key="5">
    <source>
        <dbReference type="SMART" id="SM01382"/>
    </source>
</evidence>
<accession>A0A9P1BIJ3</accession>
<proteinExistence type="inferred from homology"/>
<evidence type="ECO:0000256" key="3">
    <source>
        <dbReference type="ARBA" id="ARBA00023274"/>
    </source>
</evidence>
<gene>
    <name evidence="7" type="ORF">C1SCF055_LOCUS2515</name>
</gene>
<evidence type="ECO:0000313" key="10">
    <source>
        <dbReference type="Proteomes" id="UP001152797"/>
    </source>
</evidence>
<comment type="caution">
    <text evidence="7">The sequence shown here is derived from an EMBL/GenBank/DDBJ whole genome shotgun (WGS) entry which is preliminary data.</text>
</comment>
<keyword evidence="10" id="KW-1185">Reference proteome</keyword>
<dbReference type="InterPro" id="IPR008991">
    <property type="entry name" value="Translation_prot_SH3-like_sf"/>
</dbReference>
<dbReference type="SMART" id="SM01382">
    <property type="entry name" value="Ribosomal_L2_C"/>
    <property type="match status" value="1"/>
</dbReference>
<dbReference type="GO" id="GO:0005762">
    <property type="term" value="C:mitochondrial large ribosomal subunit"/>
    <property type="evidence" value="ECO:0007669"/>
    <property type="project" value="TreeGrafter"/>
</dbReference>
<dbReference type="InterPro" id="IPR012340">
    <property type="entry name" value="NA-bd_OB-fold"/>
</dbReference>
<dbReference type="InterPro" id="IPR022666">
    <property type="entry name" value="Ribosomal_uL2_RNA-bd_dom"/>
</dbReference>
<reference evidence="8" key="2">
    <citation type="submission" date="2024-04" db="EMBL/GenBank/DDBJ databases">
        <authorList>
            <person name="Chen Y."/>
            <person name="Shah S."/>
            <person name="Dougan E. K."/>
            <person name="Thang M."/>
            <person name="Chan C."/>
        </authorList>
    </citation>
    <scope>NUCLEOTIDE SEQUENCE [LARGE SCALE GENOMIC DNA]</scope>
</reference>
<dbReference type="FunFam" id="2.30.30.30:FF:000001">
    <property type="entry name" value="50S ribosomal protein L2"/>
    <property type="match status" value="1"/>
</dbReference>
<feature type="region of interest" description="Disordered" evidence="4">
    <location>
        <begin position="341"/>
        <end position="376"/>
    </location>
</feature>
<evidence type="ECO:0000259" key="6">
    <source>
        <dbReference type="SMART" id="SM01383"/>
    </source>
</evidence>
<dbReference type="Gene3D" id="2.40.50.140">
    <property type="entry name" value="Nucleic acid-binding proteins"/>
    <property type="match status" value="1"/>
</dbReference>
<evidence type="ECO:0000313" key="8">
    <source>
        <dbReference type="EMBL" id="CAL1127458.1"/>
    </source>
</evidence>
<organism evidence="7">
    <name type="scientific">Cladocopium goreaui</name>
    <dbReference type="NCBI Taxonomy" id="2562237"/>
    <lineage>
        <taxon>Eukaryota</taxon>
        <taxon>Sar</taxon>
        <taxon>Alveolata</taxon>
        <taxon>Dinophyceae</taxon>
        <taxon>Suessiales</taxon>
        <taxon>Symbiodiniaceae</taxon>
        <taxon>Cladocopium</taxon>
    </lineage>
</organism>
<dbReference type="Proteomes" id="UP001152797">
    <property type="component" value="Unassembled WGS sequence"/>
</dbReference>
<evidence type="ECO:0000256" key="2">
    <source>
        <dbReference type="ARBA" id="ARBA00022980"/>
    </source>
</evidence>
<keyword evidence="2 9" id="KW-0689">Ribosomal protein</keyword>
<dbReference type="SUPFAM" id="SSF50249">
    <property type="entry name" value="Nucleic acid-binding proteins"/>
    <property type="match status" value="1"/>
</dbReference>
<dbReference type="PANTHER" id="PTHR13691:SF5">
    <property type="entry name" value="LARGE RIBOSOMAL SUBUNIT PROTEIN UL2M"/>
    <property type="match status" value="1"/>
</dbReference>
<dbReference type="GO" id="GO:0003723">
    <property type="term" value="F:RNA binding"/>
    <property type="evidence" value="ECO:0007669"/>
    <property type="project" value="InterPro"/>
</dbReference>
<dbReference type="InterPro" id="IPR005880">
    <property type="entry name" value="Ribosomal_uL2_bac/org-type"/>
</dbReference>
<sequence length="407" mass="45475">MGRPAEEQCFGCQCMAAFPGLWLANGTFSEEYTCEQAKVQNLIPEFHWGGPKALMWCRRFTSALNRPALGPGAPVLTRCPDGLLSHTMCRFSGSYSRIMKRNRPPYIDFETGFPKSEAAKQTVVAAFTLAKQQKLEKLLEATPQKTFRGRVIKQLSTRRIRHSGRNDLGRICTRHREGGAMQRLRFVDFKRGRKDIPATVLRIEYSPERTSHIALIQYQDGVLSYILAPLTLRPGDQVVASEAANIVPGNCLPLRNIPVGSIIHNIELRPGAGGQLIRAAGTFATIITKDREYATIKLRSTEIRKFPLECWASIGQLSHLERAMRFKGKAGINRWLGWRPSVRGNAQDPHTHPHGGGTSAKHTKRPPVSPWGILRTGYKTRSPLKPLGLIVRRKLPGKMQKKFGIAS</sequence>
<dbReference type="GO" id="GO:0003735">
    <property type="term" value="F:structural constituent of ribosome"/>
    <property type="evidence" value="ECO:0007669"/>
    <property type="project" value="InterPro"/>
</dbReference>
<feature type="domain" description="Large ribosomal subunit protein uL2 C-terminal" evidence="5">
    <location>
        <begin position="246"/>
        <end position="374"/>
    </location>
</feature>
<feature type="domain" description="Large ribosomal subunit protein uL2 RNA-binding" evidence="6">
    <location>
        <begin position="164"/>
        <end position="240"/>
    </location>
</feature>
<keyword evidence="3" id="KW-0687">Ribonucleoprotein</keyword>
<name>A0A9P1BIJ3_9DINO</name>
<dbReference type="EMBL" id="CAMXCT030000114">
    <property type="protein sequence ID" value="CAL4761395.1"/>
    <property type="molecule type" value="Genomic_DNA"/>
</dbReference>
<dbReference type="OrthoDB" id="1298661at2759"/>
<dbReference type="Pfam" id="PF03947">
    <property type="entry name" value="Ribosomal_L2_C"/>
    <property type="match status" value="1"/>
</dbReference>
<dbReference type="Gene3D" id="4.10.950.10">
    <property type="entry name" value="Ribosomal protein L2, domain 3"/>
    <property type="match status" value="1"/>
</dbReference>
<evidence type="ECO:0000256" key="1">
    <source>
        <dbReference type="ARBA" id="ARBA00005636"/>
    </source>
</evidence>
<dbReference type="InterPro" id="IPR022669">
    <property type="entry name" value="Ribosomal_uL2_C"/>
</dbReference>
<comment type="similarity">
    <text evidence="1">Belongs to the universal ribosomal protein uL2 family.</text>
</comment>
<dbReference type="GO" id="GO:0016740">
    <property type="term" value="F:transferase activity"/>
    <property type="evidence" value="ECO:0007669"/>
    <property type="project" value="InterPro"/>
</dbReference>
<dbReference type="InterPro" id="IPR014722">
    <property type="entry name" value="Rib_uL2_dom2"/>
</dbReference>
<dbReference type="InterPro" id="IPR002171">
    <property type="entry name" value="Ribosomal_uL2"/>
</dbReference>
<evidence type="ECO:0000256" key="4">
    <source>
        <dbReference type="SAM" id="MobiDB-lite"/>
    </source>
</evidence>
<dbReference type="GO" id="GO:0032543">
    <property type="term" value="P:mitochondrial translation"/>
    <property type="evidence" value="ECO:0007669"/>
    <property type="project" value="TreeGrafter"/>
</dbReference>
<dbReference type="NCBIfam" id="TIGR01171">
    <property type="entry name" value="rplB_bact"/>
    <property type="match status" value="1"/>
</dbReference>